<dbReference type="EMBL" id="JXSQ01000002">
    <property type="protein sequence ID" value="KIP53540.1"/>
    <property type="molecule type" value="Genomic_DNA"/>
</dbReference>
<name>A0A0D0H8Q1_9MICO</name>
<gene>
    <name evidence="1" type="ORF">SD72_02360</name>
</gene>
<comment type="caution">
    <text evidence="1">The sequence shown here is derived from an EMBL/GenBank/DDBJ whole genome shotgun (WGS) entry which is preliminary data.</text>
</comment>
<keyword evidence="2" id="KW-1185">Reference proteome</keyword>
<protein>
    <submittedName>
        <fullName evidence="1">Uncharacterized protein</fullName>
    </submittedName>
</protein>
<organism evidence="1 2">
    <name type="scientific">Leucobacter komagatae</name>
    <dbReference type="NCBI Taxonomy" id="55969"/>
    <lineage>
        <taxon>Bacteria</taxon>
        <taxon>Bacillati</taxon>
        <taxon>Actinomycetota</taxon>
        <taxon>Actinomycetes</taxon>
        <taxon>Micrococcales</taxon>
        <taxon>Microbacteriaceae</taxon>
        <taxon>Leucobacter</taxon>
    </lineage>
</organism>
<sequence length="64" mass="7234">MPESFNRLCGHPVLGVVLGALRELTYRFQERPYTRVRYLRTACACAGCRLSANSIMAEVAKWSI</sequence>
<evidence type="ECO:0000313" key="1">
    <source>
        <dbReference type="EMBL" id="KIP53540.1"/>
    </source>
</evidence>
<evidence type="ECO:0000313" key="2">
    <source>
        <dbReference type="Proteomes" id="UP000032120"/>
    </source>
</evidence>
<dbReference type="AlphaFoldDB" id="A0A0D0H8Q1"/>
<dbReference type="Proteomes" id="UP000032120">
    <property type="component" value="Unassembled WGS sequence"/>
</dbReference>
<accession>A0A0D0H8Q1</accession>
<reference evidence="1 2" key="1">
    <citation type="submission" date="2015-01" db="EMBL/GenBank/DDBJ databases">
        <title>Draft genome sequence of Leucobacter komagatae strain VKM ST2845.</title>
        <authorList>
            <person name="Karlyshev A.V."/>
            <person name="Kudryashova E.B."/>
        </authorList>
    </citation>
    <scope>NUCLEOTIDE SEQUENCE [LARGE SCALE GENOMIC DNA]</scope>
    <source>
        <strain evidence="1 2">VKM ST2845</strain>
    </source>
</reference>
<proteinExistence type="predicted"/>